<comment type="caution">
    <text evidence="4">The sequence shown here is derived from an EMBL/GenBank/DDBJ whole genome shotgun (WGS) entry which is preliminary data.</text>
</comment>
<proteinExistence type="predicted"/>
<gene>
    <name evidence="4" type="ORF">OBO34_05800</name>
</gene>
<sequence length="209" mass="24466">MPTEAFFHLEEQKKMVLLESAVSEFSALPYEKVSIFKIAQNAGVSRSGFYYYFKDKEDIYKYLIDQIKEEFMTELGKDKRRYDIFAFCKKIFCLLANVKGTSREALIKRIVSNAKPDDVNEFLDKFELCAEEKQFEYLCDLNDLNHYSRQEITSLTWLLICSSVYALQRYFAGGESFETAEGRLEKMFEMLKYGVIKECKRDKTGGDKC</sequence>
<protein>
    <submittedName>
        <fullName evidence="4">TetR/AcrR family transcriptional regulator</fullName>
    </submittedName>
</protein>
<dbReference type="EMBL" id="JAOSHN010000002">
    <property type="protein sequence ID" value="MCU7377864.1"/>
    <property type="molecule type" value="Genomic_DNA"/>
</dbReference>
<keyword evidence="1 2" id="KW-0238">DNA-binding</keyword>
<evidence type="ECO:0000313" key="4">
    <source>
        <dbReference type="EMBL" id="MCU7377864.1"/>
    </source>
</evidence>
<dbReference type="Proteomes" id="UP001065549">
    <property type="component" value="Unassembled WGS sequence"/>
</dbReference>
<dbReference type="Pfam" id="PF00440">
    <property type="entry name" value="TetR_N"/>
    <property type="match status" value="1"/>
</dbReference>
<dbReference type="PANTHER" id="PTHR43479:SF11">
    <property type="entry name" value="ACREF_ENVCD OPERON REPRESSOR-RELATED"/>
    <property type="match status" value="1"/>
</dbReference>
<dbReference type="AlphaFoldDB" id="A0A9J6QK63"/>
<evidence type="ECO:0000256" key="2">
    <source>
        <dbReference type="PROSITE-ProRule" id="PRU00335"/>
    </source>
</evidence>
<evidence type="ECO:0000313" key="5">
    <source>
        <dbReference type="Proteomes" id="UP001065549"/>
    </source>
</evidence>
<evidence type="ECO:0000256" key="1">
    <source>
        <dbReference type="ARBA" id="ARBA00023125"/>
    </source>
</evidence>
<organism evidence="4 5">
    <name type="scientific">Hominibacterium faecale</name>
    <dbReference type="NCBI Taxonomy" id="2839743"/>
    <lineage>
        <taxon>Bacteria</taxon>
        <taxon>Bacillati</taxon>
        <taxon>Bacillota</taxon>
        <taxon>Clostridia</taxon>
        <taxon>Peptostreptococcales</taxon>
        <taxon>Anaerovoracaceae</taxon>
        <taxon>Hominibacterium</taxon>
    </lineage>
</organism>
<dbReference type="PROSITE" id="PS50977">
    <property type="entry name" value="HTH_TETR_2"/>
    <property type="match status" value="1"/>
</dbReference>
<keyword evidence="5" id="KW-1185">Reference proteome</keyword>
<dbReference type="GO" id="GO:0003677">
    <property type="term" value="F:DNA binding"/>
    <property type="evidence" value="ECO:0007669"/>
    <property type="project" value="UniProtKB-UniRule"/>
</dbReference>
<reference evidence="4" key="1">
    <citation type="submission" date="2022-09" db="EMBL/GenBank/DDBJ databases">
        <title>Culturomic study of gut microbiota in children with autism spectrum disorder.</title>
        <authorList>
            <person name="Efimov B.A."/>
            <person name="Chaplin A.V."/>
            <person name="Sokolova S.R."/>
            <person name="Pikina A.P."/>
            <person name="Korzhanova M."/>
            <person name="Belova V."/>
            <person name="Korostin D."/>
        </authorList>
    </citation>
    <scope>NUCLEOTIDE SEQUENCE</scope>
    <source>
        <strain evidence="4">ASD5510</strain>
    </source>
</reference>
<dbReference type="Gene3D" id="1.10.357.10">
    <property type="entry name" value="Tetracycline Repressor, domain 2"/>
    <property type="match status" value="1"/>
</dbReference>
<evidence type="ECO:0000259" key="3">
    <source>
        <dbReference type="PROSITE" id="PS50977"/>
    </source>
</evidence>
<dbReference type="SUPFAM" id="SSF46689">
    <property type="entry name" value="Homeodomain-like"/>
    <property type="match status" value="1"/>
</dbReference>
<dbReference type="InterPro" id="IPR050624">
    <property type="entry name" value="HTH-type_Tx_Regulator"/>
</dbReference>
<feature type="DNA-binding region" description="H-T-H motif" evidence="2">
    <location>
        <begin position="34"/>
        <end position="53"/>
    </location>
</feature>
<dbReference type="RefSeq" id="WP_148395136.1">
    <property type="nucleotide sequence ID" value="NZ_JAJAGH010000006.1"/>
</dbReference>
<dbReference type="InterPro" id="IPR001647">
    <property type="entry name" value="HTH_TetR"/>
</dbReference>
<dbReference type="PANTHER" id="PTHR43479">
    <property type="entry name" value="ACREF/ENVCD OPERON REPRESSOR-RELATED"/>
    <property type="match status" value="1"/>
</dbReference>
<name>A0A9J6QK63_9FIRM</name>
<dbReference type="InterPro" id="IPR009057">
    <property type="entry name" value="Homeodomain-like_sf"/>
</dbReference>
<accession>A0A9J6QK63</accession>
<dbReference type="PRINTS" id="PR00455">
    <property type="entry name" value="HTHTETR"/>
</dbReference>
<feature type="domain" description="HTH tetR-type" evidence="3">
    <location>
        <begin position="11"/>
        <end position="71"/>
    </location>
</feature>